<evidence type="ECO:0000313" key="2">
    <source>
        <dbReference type="Proteomes" id="UP000236928"/>
    </source>
</evidence>
<name>A0A2P4Z1H6_9CRYT</name>
<organism evidence="1 2">
    <name type="scientific">Cryptosporidium meleagridis</name>
    <dbReference type="NCBI Taxonomy" id="93969"/>
    <lineage>
        <taxon>Eukaryota</taxon>
        <taxon>Sar</taxon>
        <taxon>Alveolata</taxon>
        <taxon>Apicomplexa</taxon>
        <taxon>Conoidasida</taxon>
        <taxon>Coccidia</taxon>
        <taxon>Eucoccidiorida</taxon>
        <taxon>Eimeriorina</taxon>
        <taxon>Cryptosporidiidae</taxon>
        <taxon>Cryptosporidium</taxon>
    </lineage>
</organism>
<gene>
    <name evidence="1" type="ORF">CmeUKMEL1_09840</name>
</gene>
<sequence length="153" mass="18080">MNSKKEKNQNLFDNESYEIPNVLFNKEYKNDYRYFEKYSLMELLLNSINYKIAIITLINGSTIQGTLEYRKIFLSKAQYKSIKNKRLKMIQLKNIVIVQESNKSPNFNANYNNINTLFIPIKSIHSLTCPEIDNPSKHIRMYLKSSILLNMKN</sequence>
<accession>A0A2P4Z1H6</accession>
<dbReference type="EMBL" id="JIBK01000028">
    <property type="protein sequence ID" value="POM83927.1"/>
    <property type="molecule type" value="Genomic_DNA"/>
</dbReference>
<dbReference type="OrthoDB" id="342696at2759"/>
<comment type="caution">
    <text evidence="1">The sequence shown here is derived from an EMBL/GenBank/DDBJ whole genome shotgun (WGS) entry which is preliminary data.</text>
</comment>
<dbReference type="VEuPathDB" id="CryptoDB:CmeUKMEL1_09840"/>
<dbReference type="Proteomes" id="UP000236928">
    <property type="component" value="Unassembled WGS sequence"/>
</dbReference>
<protein>
    <submittedName>
        <fullName evidence="1">Uncharacterized protein</fullName>
    </submittedName>
</protein>
<keyword evidence="2" id="KW-1185">Reference proteome</keyword>
<proteinExistence type="predicted"/>
<reference evidence="1 2" key="1">
    <citation type="submission" date="2014-04" db="EMBL/GenBank/DDBJ databases">
        <title>Comparative Genomics of Cryptosporidium Species.</title>
        <authorList>
            <person name="Silva J.C."/>
            <person name="Su Q."/>
            <person name="Chalmers R."/>
            <person name="Chibucos M.C."/>
            <person name="Elwin K."/>
            <person name="Godinez A."/>
            <person name="Guo F."/>
            <person name="Huynh K."/>
            <person name="Orvis J."/>
            <person name="Ott S."/>
            <person name="Sadzewicz L."/>
            <person name="Sengamalay N."/>
            <person name="Shetty A."/>
            <person name="Sun M."/>
            <person name="Tallon L."/>
            <person name="Xiao L."/>
            <person name="Zhang H."/>
            <person name="Fraser C.M."/>
            <person name="Zhu G."/>
            <person name="Kissinger J."/>
            <person name="Widmer G."/>
        </authorList>
    </citation>
    <scope>NUCLEOTIDE SEQUENCE [LARGE SCALE GENOMIC DNA]</scope>
    <source>
        <strain evidence="1 2">UKMEL1</strain>
    </source>
</reference>
<dbReference type="AlphaFoldDB" id="A0A2P4Z1H6"/>
<evidence type="ECO:0000313" key="1">
    <source>
        <dbReference type="EMBL" id="POM83927.1"/>
    </source>
</evidence>